<dbReference type="CDD" id="cd02947">
    <property type="entry name" value="TRX_family"/>
    <property type="match status" value="1"/>
</dbReference>
<dbReference type="EMBL" id="SMBX01000003">
    <property type="protein sequence ID" value="TCV00668.1"/>
    <property type="molecule type" value="Genomic_DNA"/>
</dbReference>
<reference evidence="2 3" key="1">
    <citation type="submission" date="2019-03" db="EMBL/GenBank/DDBJ databases">
        <title>Genomic Encyclopedia of Type Strains, Phase IV (KMG-IV): sequencing the most valuable type-strain genomes for metagenomic binning, comparative biology and taxonomic classification.</title>
        <authorList>
            <person name="Goeker M."/>
        </authorList>
    </citation>
    <scope>NUCLEOTIDE SEQUENCE [LARGE SCALE GENOMIC DNA]</scope>
    <source>
        <strain evidence="2 3">DSM 100048</strain>
    </source>
</reference>
<evidence type="ECO:0000313" key="3">
    <source>
        <dbReference type="Proteomes" id="UP000294692"/>
    </source>
</evidence>
<dbReference type="AlphaFoldDB" id="A0A4R3VAU1"/>
<proteinExistence type="predicted"/>
<comment type="caution">
    <text evidence="2">The sequence shown here is derived from an EMBL/GenBank/DDBJ whole genome shotgun (WGS) entry which is preliminary data.</text>
</comment>
<keyword evidence="3" id="KW-1185">Reference proteome</keyword>
<organism evidence="2 3">
    <name type="scientific">Paracandidimonas soli</name>
    <dbReference type="NCBI Taxonomy" id="1917182"/>
    <lineage>
        <taxon>Bacteria</taxon>
        <taxon>Pseudomonadati</taxon>
        <taxon>Pseudomonadota</taxon>
        <taxon>Betaproteobacteria</taxon>
        <taxon>Burkholderiales</taxon>
        <taxon>Alcaligenaceae</taxon>
        <taxon>Paracandidimonas</taxon>
    </lineage>
</organism>
<dbReference type="InterPro" id="IPR013766">
    <property type="entry name" value="Thioredoxin_domain"/>
</dbReference>
<dbReference type="Gene3D" id="3.40.30.10">
    <property type="entry name" value="Glutaredoxin"/>
    <property type="match status" value="1"/>
</dbReference>
<protein>
    <submittedName>
        <fullName evidence="2">Thioredoxin</fullName>
    </submittedName>
</protein>
<feature type="domain" description="Thioredoxin" evidence="1">
    <location>
        <begin position="22"/>
        <end position="86"/>
    </location>
</feature>
<evidence type="ECO:0000259" key="1">
    <source>
        <dbReference type="Pfam" id="PF00085"/>
    </source>
</evidence>
<dbReference type="Pfam" id="PF00085">
    <property type="entry name" value="Thioredoxin"/>
    <property type="match status" value="1"/>
</dbReference>
<sequence length="126" mass="14434">MPFFDATERTDRLSLHLTQHPGSPIVACYCAAWCNTCAGYRKDFERLSQDWPDHAFVWIDIEERPELLGDEDIENFPTLLLQNADKTLFFGILQPHIQHLQGLLQRGEALAPVSSAPRLRDWLSEA</sequence>
<gene>
    <name evidence="2" type="ORF">EV686_103249</name>
</gene>
<dbReference type="SUPFAM" id="SSF52833">
    <property type="entry name" value="Thioredoxin-like"/>
    <property type="match status" value="1"/>
</dbReference>
<dbReference type="OrthoDB" id="8521206at2"/>
<dbReference type="InterPro" id="IPR036249">
    <property type="entry name" value="Thioredoxin-like_sf"/>
</dbReference>
<accession>A0A4R3VAU1</accession>
<evidence type="ECO:0000313" key="2">
    <source>
        <dbReference type="EMBL" id="TCV00668.1"/>
    </source>
</evidence>
<dbReference type="Proteomes" id="UP000294692">
    <property type="component" value="Unassembled WGS sequence"/>
</dbReference>
<name>A0A4R3VAU1_9BURK</name>